<dbReference type="AlphaFoldDB" id="A0A2U8W2U0"/>
<dbReference type="EMBL" id="CP029550">
    <property type="protein sequence ID" value="AWN40414.1"/>
    <property type="molecule type" value="Genomic_DNA"/>
</dbReference>
<keyword evidence="8" id="KW-1185">Reference proteome</keyword>
<evidence type="ECO:0000256" key="1">
    <source>
        <dbReference type="ARBA" id="ARBA00023224"/>
    </source>
</evidence>
<feature type="domain" description="HAMP" evidence="6">
    <location>
        <begin position="211"/>
        <end position="264"/>
    </location>
</feature>
<evidence type="ECO:0000313" key="8">
    <source>
        <dbReference type="Proteomes" id="UP000245926"/>
    </source>
</evidence>
<dbReference type="SMART" id="SM00304">
    <property type="entry name" value="HAMP"/>
    <property type="match status" value="1"/>
</dbReference>
<dbReference type="GO" id="GO:0006935">
    <property type="term" value="P:chemotaxis"/>
    <property type="evidence" value="ECO:0007669"/>
    <property type="project" value="InterPro"/>
</dbReference>
<dbReference type="GO" id="GO:0007165">
    <property type="term" value="P:signal transduction"/>
    <property type="evidence" value="ECO:0007669"/>
    <property type="project" value="UniProtKB-KW"/>
</dbReference>
<keyword evidence="4" id="KW-0472">Membrane</keyword>
<keyword evidence="4" id="KW-0812">Transmembrane</keyword>
<dbReference type="InterPro" id="IPR003660">
    <property type="entry name" value="HAMP_dom"/>
</dbReference>
<dbReference type="InterPro" id="IPR024478">
    <property type="entry name" value="HlyB_4HB_MCP"/>
</dbReference>
<dbReference type="CDD" id="cd06225">
    <property type="entry name" value="HAMP"/>
    <property type="match status" value="1"/>
</dbReference>
<feature type="domain" description="Methyl-accepting transducer" evidence="5">
    <location>
        <begin position="298"/>
        <end position="541"/>
    </location>
</feature>
<sequence length="561" mass="57471">MKLSIKSILMSLFAVMALMTAAQGLFIVHETRTMRGHLDQIATNWLPSVDIVNRINTITSDYRLRQYRLATLGDDAGSLAEAVELLGRQVTLLADARKTYEPMISSPAERSTYETFSTLWERYVAATAPIQAAAARGESAGALRLVADPDARKLYDASGEVLDRLVEINRQGAASEAAGGVASATRSGSVSLASLALAIGLALGAAALCFFWIARPITGITASMRVLAEGDTGREIPGAHRRDEIGAMAAAVQVFKDNLIRTRQLEVETAQARTDAETQRKAVLRDMADRFEQAVGGIVGTVSGSAGQLQLTATGMTSAAGETAAQSATVAAAAEQAGSNVATVAAAAEELGASVAEIGRQVDGSSQLAASAVTEADATNELVRDLAESATRIGEVVALISTIADQTNLLALNATIEAARAGEAGRGFAVVASEVKELAGQTGRATGEIERQIGAIQAATGQAVGAIGGISARIREMNAVAAAIAAAVEEQGAATREIVRNVGQAAVGTGEVSANIAGVASAADETGAAAAQVLASASDLTGQATALDREVRSFLATIRAA</sequence>
<dbReference type="InterPro" id="IPR004089">
    <property type="entry name" value="MCPsignal_dom"/>
</dbReference>
<reference evidence="8" key="1">
    <citation type="submission" date="2018-05" db="EMBL/GenBank/DDBJ databases">
        <title>Complete Genome Sequence of Methylobacterium sp. 17SD2-17.</title>
        <authorList>
            <person name="Srinivasan S."/>
        </authorList>
    </citation>
    <scope>NUCLEOTIDE SEQUENCE [LARGE SCALE GENOMIC DNA]</scope>
    <source>
        <strain evidence="8">17SD2-17</strain>
    </source>
</reference>
<evidence type="ECO:0000259" key="6">
    <source>
        <dbReference type="PROSITE" id="PS50885"/>
    </source>
</evidence>
<dbReference type="Gene3D" id="1.10.8.500">
    <property type="entry name" value="HAMP domain in histidine kinase"/>
    <property type="match status" value="1"/>
</dbReference>
<evidence type="ECO:0000256" key="4">
    <source>
        <dbReference type="SAM" id="Phobius"/>
    </source>
</evidence>
<accession>A0A2U8W2U0</accession>
<dbReference type="SMART" id="SM00283">
    <property type="entry name" value="MA"/>
    <property type="match status" value="1"/>
</dbReference>
<dbReference type="PRINTS" id="PR00260">
    <property type="entry name" value="CHEMTRNSDUCR"/>
</dbReference>
<dbReference type="OrthoDB" id="3289104at2"/>
<evidence type="ECO:0000313" key="7">
    <source>
        <dbReference type="EMBL" id="AWN40414.1"/>
    </source>
</evidence>
<evidence type="ECO:0000259" key="5">
    <source>
        <dbReference type="PROSITE" id="PS50111"/>
    </source>
</evidence>
<dbReference type="SUPFAM" id="SSF58104">
    <property type="entry name" value="Methyl-accepting chemotaxis protein (MCP) signaling domain"/>
    <property type="match status" value="1"/>
</dbReference>
<dbReference type="GO" id="GO:0004888">
    <property type="term" value="F:transmembrane signaling receptor activity"/>
    <property type="evidence" value="ECO:0007669"/>
    <property type="project" value="InterPro"/>
</dbReference>
<evidence type="ECO:0000256" key="3">
    <source>
        <dbReference type="PROSITE-ProRule" id="PRU00284"/>
    </source>
</evidence>
<proteinExistence type="inferred from homology"/>
<dbReference type="GO" id="GO:0016020">
    <property type="term" value="C:membrane"/>
    <property type="evidence" value="ECO:0007669"/>
    <property type="project" value="InterPro"/>
</dbReference>
<dbReference type="Gene3D" id="1.10.287.950">
    <property type="entry name" value="Methyl-accepting chemotaxis protein"/>
    <property type="match status" value="1"/>
</dbReference>
<comment type="similarity">
    <text evidence="2">Belongs to the methyl-accepting chemotaxis (MCP) protein family.</text>
</comment>
<dbReference type="PANTHER" id="PTHR32089:SF112">
    <property type="entry name" value="LYSOZYME-LIKE PROTEIN-RELATED"/>
    <property type="match status" value="1"/>
</dbReference>
<dbReference type="PANTHER" id="PTHR32089">
    <property type="entry name" value="METHYL-ACCEPTING CHEMOTAXIS PROTEIN MCPB"/>
    <property type="match status" value="1"/>
</dbReference>
<dbReference type="InterPro" id="IPR004090">
    <property type="entry name" value="Chemotax_Me-accpt_rcpt"/>
</dbReference>
<dbReference type="PROSITE" id="PS50111">
    <property type="entry name" value="CHEMOTAXIS_TRANSDUC_2"/>
    <property type="match status" value="1"/>
</dbReference>
<protein>
    <submittedName>
        <fullName evidence="7">Methyl-accepting chemotaxis protein</fullName>
    </submittedName>
</protein>
<dbReference type="Pfam" id="PF00672">
    <property type="entry name" value="HAMP"/>
    <property type="match status" value="1"/>
</dbReference>
<gene>
    <name evidence="7" type="ORF">DK389_07540</name>
</gene>
<dbReference type="Proteomes" id="UP000245926">
    <property type="component" value="Chromosome"/>
</dbReference>
<organism evidence="7 8">
    <name type="scientific">Methylobacterium durans</name>
    <dbReference type="NCBI Taxonomy" id="2202825"/>
    <lineage>
        <taxon>Bacteria</taxon>
        <taxon>Pseudomonadati</taxon>
        <taxon>Pseudomonadota</taxon>
        <taxon>Alphaproteobacteria</taxon>
        <taxon>Hyphomicrobiales</taxon>
        <taxon>Methylobacteriaceae</taxon>
        <taxon>Methylobacterium</taxon>
    </lineage>
</organism>
<keyword evidence="4" id="KW-1133">Transmembrane helix</keyword>
<evidence type="ECO:0000256" key="2">
    <source>
        <dbReference type="ARBA" id="ARBA00029447"/>
    </source>
</evidence>
<dbReference type="PROSITE" id="PS50885">
    <property type="entry name" value="HAMP"/>
    <property type="match status" value="1"/>
</dbReference>
<keyword evidence="1 3" id="KW-0807">Transducer</keyword>
<dbReference type="KEGG" id="mets:DK389_07540"/>
<dbReference type="Pfam" id="PF00015">
    <property type="entry name" value="MCPsignal"/>
    <property type="match status" value="1"/>
</dbReference>
<name>A0A2U8W2U0_9HYPH</name>
<dbReference type="RefSeq" id="WP_109888540.1">
    <property type="nucleotide sequence ID" value="NZ_CP029550.1"/>
</dbReference>
<feature type="transmembrane region" description="Helical" evidence="4">
    <location>
        <begin position="192"/>
        <end position="214"/>
    </location>
</feature>
<dbReference type="Pfam" id="PF12729">
    <property type="entry name" value="4HB_MCP_1"/>
    <property type="match status" value="1"/>
</dbReference>